<evidence type="ECO:0000313" key="3">
    <source>
        <dbReference type="Proteomes" id="UP001268683"/>
    </source>
</evidence>
<dbReference type="InterPro" id="IPR050266">
    <property type="entry name" value="AB_hydrolase_sf"/>
</dbReference>
<dbReference type="Proteomes" id="UP001268683">
    <property type="component" value="Chromosome"/>
</dbReference>
<name>A0AA52EHX5_9PROT</name>
<keyword evidence="2" id="KW-0378">Hydrolase</keyword>
<dbReference type="PANTHER" id="PTHR43798">
    <property type="entry name" value="MONOACYLGLYCEROL LIPASE"/>
    <property type="match status" value="1"/>
</dbReference>
<dbReference type="RefSeq" id="WP_310799336.1">
    <property type="nucleotide sequence ID" value="NZ_CP123872.1"/>
</dbReference>
<dbReference type="SUPFAM" id="SSF53474">
    <property type="entry name" value="alpha/beta-Hydrolases"/>
    <property type="match status" value="1"/>
</dbReference>
<dbReference type="InterPro" id="IPR029058">
    <property type="entry name" value="AB_hydrolase_fold"/>
</dbReference>
<proteinExistence type="predicted"/>
<gene>
    <name evidence="2" type="ORF">QGN29_03740</name>
</gene>
<dbReference type="InterPro" id="IPR000073">
    <property type="entry name" value="AB_hydrolase_1"/>
</dbReference>
<evidence type="ECO:0000259" key="1">
    <source>
        <dbReference type="Pfam" id="PF00561"/>
    </source>
</evidence>
<sequence length="266" mass="29747">MPRGPLNPIKKAYASCSFGQVHYRIAGKGGVPLVCLHLSPYSGSFYENFQVEMSKDRLVICPDTPGYGGSDRIRNNPTIQEYAASFIEFIDSLGVEEVDILGFHSGTFIAAEIALEAPKMVRRLILPGIPLVSETKRENLKAMYAKGRPYFTEEGYIQKRWDLGLKARGRQTEERFLQQFAESLLSGLDANDGFSAVFSYIPEVQLPKVSQPVLIPIPDEALAENSRAAAALFKQVVIEEWPHLKSDLFEMDGAEIAHKFRKFLES</sequence>
<keyword evidence="3" id="KW-1185">Reference proteome</keyword>
<dbReference type="EMBL" id="CP123872">
    <property type="protein sequence ID" value="WND03483.1"/>
    <property type="molecule type" value="Genomic_DNA"/>
</dbReference>
<dbReference type="KEGG" id="tmk:QGN29_03740"/>
<dbReference type="Pfam" id="PF00561">
    <property type="entry name" value="Abhydrolase_1"/>
    <property type="match status" value="1"/>
</dbReference>
<dbReference type="GO" id="GO:0016020">
    <property type="term" value="C:membrane"/>
    <property type="evidence" value="ECO:0007669"/>
    <property type="project" value="TreeGrafter"/>
</dbReference>
<organism evidence="2 3">
    <name type="scientific">Temperatibacter marinus</name>
    <dbReference type="NCBI Taxonomy" id="1456591"/>
    <lineage>
        <taxon>Bacteria</taxon>
        <taxon>Pseudomonadati</taxon>
        <taxon>Pseudomonadota</taxon>
        <taxon>Alphaproteobacteria</taxon>
        <taxon>Kordiimonadales</taxon>
        <taxon>Temperatibacteraceae</taxon>
        <taxon>Temperatibacter</taxon>
    </lineage>
</organism>
<reference evidence="2" key="1">
    <citation type="submission" date="2023-04" db="EMBL/GenBank/DDBJ databases">
        <title>Complete genome sequence of Temperatibacter marinus.</title>
        <authorList>
            <person name="Rong J.-C."/>
            <person name="Yi M.-L."/>
            <person name="Zhao Q."/>
        </authorList>
    </citation>
    <scope>NUCLEOTIDE SEQUENCE</scope>
    <source>
        <strain evidence="2">NBRC 110045</strain>
    </source>
</reference>
<evidence type="ECO:0000313" key="2">
    <source>
        <dbReference type="EMBL" id="WND03483.1"/>
    </source>
</evidence>
<dbReference type="Gene3D" id="3.40.50.1820">
    <property type="entry name" value="alpha/beta hydrolase"/>
    <property type="match status" value="1"/>
</dbReference>
<dbReference type="PANTHER" id="PTHR43798:SF33">
    <property type="entry name" value="HYDROLASE, PUTATIVE (AFU_ORTHOLOGUE AFUA_2G14860)-RELATED"/>
    <property type="match status" value="1"/>
</dbReference>
<protein>
    <submittedName>
        <fullName evidence="2">Alpha/beta hydrolase</fullName>
    </submittedName>
</protein>
<dbReference type="AlphaFoldDB" id="A0AA52EHX5"/>
<accession>A0AA52EHX5</accession>
<dbReference type="GO" id="GO:0016787">
    <property type="term" value="F:hydrolase activity"/>
    <property type="evidence" value="ECO:0007669"/>
    <property type="project" value="UniProtKB-KW"/>
</dbReference>
<feature type="domain" description="AB hydrolase-1" evidence="1">
    <location>
        <begin position="33"/>
        <end position="129"/>
    </location>
</feature>